<keyword evidence="1" id="KW-0175">Coiled coil</keyword>
<feature type="region of interest" description="Disordered" evidence="2">
    <location>
        <begin position="619"/>
        <end position="658"/>
    </location>
</feature>
<evidence type="ECO:0000256" key="1">
    <source>
        <dbReference type="SAM" id="Coils"/>
    </source>
</evidence>
<feature type="region of interest" description="Disordered" evidence="2">
    <location>
        <begin position="213"/>
        <end position="266"/>
    </location>
</feature>
<feature type="region of interest" description="Disordered" evidence="2">
    <location>
        <begin position="278"/>
        <end position="486"/>
    </location>
</feature>
<dbReference type="CDD" id="cd11392">
    <property type="entry name" value="bHLH_ScPHO4_like"/>
    <property type="match status" value="1"/>
</dbReference>
<feature type="region of interest" description="Disordered" evidence="2">
    <location>
        <begin position="59"/>
        <end position="95"/>
    </location>
</feature>
<evidence type="ECO:0000313" key="4">
    <source>
        <dbReference type="EMBL" id="EWC43493.1"/>
    </source>
</evidence>
<feature type="compositionally biased region" description="Polar residues" evidence="2">
    <location>
        <begin position="405"/>
        <end position="441"/>
    </location>
</feature>
<name>W7HUG7_9PEZI</name>
<organism evidence="4 5">
    <name type="scientific">Drechslerella stenobrocha 248</name>
    <dbReference type="NCBI Taxonomy" id="1043628"/>
    <lineage>
        <taxon>Eukaryota</taxon>
        <taxon>Fungi</taxon>
        <taxon>Dikarya</taxon>
        <taxon>Ascomycota</taxon>
        <taxon>Pezizomycotina</taxon>
        <taxon>Orbiliomycetes</taxon>
        <taxon>Orbiliales</taxon>
        <taxon>Orbiliaceae</taxon>
        <taxon>Drechslerella</taxon>
    </lineage>
</organism>
<dbReference type="GO" id="GO:0046983">
    <property type="term" value="F:protein dimerization activity"/>
    <property type="evidence" value="ECO:0007669"/>
    <property type="project" value="InterPro"/>
</dbReference>
<dbReference type="HOGENOM" id="CLU_015973_1_0_1"/>
<protein>
    <recommendedName>
        <fullName evidence="3">BHLH domain-containing protein</fullName>
    </recommendedName>
</protein>
<dbReference type="EMBL" id="KI966460">
    <property type="protein sequence ID" value="EWC43493.1"/>
    <property type="molecule type" value="Genomic_DNA"/>
</dbReference>
<dbReference type="OrthoDB" id="5344169at2759"/>
<gene>
    <name evidence="4" type="ORF">DRE_07525</name>
</gene>
<sequence length="658" mass="69098">MSGDISQPLWPNGMPGGDDDFADFLDLDFNMNFGQFDMDTDSPPPPLPPTQQAQLQAQLQQSGGGDDIAMGNFPGMQHNLDFNGVNPPPPQSLQRQMQMQRQVAVSQNLGLATLYEHPHALPGMYAGRSIPPTPSSLELHAGVHGMSNFLKQGNLYPNLGPDPIVFTPIVSPAVTPLDTSFRVPEYSVSGAYFSPLTSPALDAQALGYMQRKIPKSPVEPPESSSLNPKKTATRRKSLNGRMPARVVRQSPSMKPQPGRRKAAPVVPSLELTDAAMAEIVSQSPRTPTSRRAFRVTPTESNMLSSRGSSSADSISPEPLSESLMPPPPAPSGSNAKSPLQRNQESNLPSPVQSKLPTIPAEAALPAQPGKGGKPATPSSLMNMPKGLAPNGSAQSLQGIIVPSVTEKQASSGTTTPLEDQTTPRLSAVQRSSANVTPSSSPMIEPAPAGTESRPPSGSLKPRKDAKSHSKRGSISASPALQPRISPGIKPLLPEGLSVAQSALILASKSNYEHIVSGNHNQLGLSYPEHLATNLTHKRTSHKIAEQGRRNRINNALAEISTLLPQRAPDKGGDSGAQAGSKANTVELAIEYIKELKSSLAEATAKLAAAEAKLAALDLNKGASTDDKPTASAVTAPVNNEGEPNKSAAVADAEAGARA</sequence>
<evidence type="ECO:0000313" key="5">
    <source>
        <dbReference type="Proteomes" id="UP000024837"/>
    </source>
</evidence>
<dbReference type="Pfam" id="PF00010">
    <property type="entry name" value="HLH"/>
    <property type="match status" value="1"/>
</dbReference>
<feature type="compositionally biased region" description="Low complexity" evidence="2">
    <location>
        <begin position="304"/>
        <end position="323"/>
    </location>
</feature>
<dbReference type="Gene3D" id="4.10.280.10">
    <property type="entry name" value="Helix-loop-helix DNA-binding domain"/>
    <property type="match status" value="1"/>
</dbReference>
<feature type="compositionally biased region" description="Polar residues" evidence="2">
    <location>
        <begin position="339"/>
        <end position="355"/>
    </location>
</feature>
<proteinExistence type="predicted"/>
<feature type="domain" description="BHLH" evidence="3">
    <location>
        <begin position="536"/>
        <end position="595"/>
    </location>
</feature>
<dbReference type="AlphaFoldDB" id="W7HUG7"/>
<feature type="coiled-coil region" evidence="1">
    <location>
        <begin position="592"/>
        <end position="619"/>
    </location>
</feature>
<reference evidence="4 5" key="1">
    <citation type="submission" date="2013-05" db="EMBL/GenBank/DDBJ databases">
        <title>Drechslerella stenobrocha genome reveals carnivorous origination and mechanical trapping mechanism of predatory fungi.</title>
        <authorList>
            <person name="Liu X."/>
            <person name="Zhang W."/>
            <person name="Liu K."/>
        </authorList>
    </citation>
    <scope>NUCLEOTIDE SEQUENCE [LARGE SCALE GENOMIC DNA]</scope>
    <source>
        <strain evidence="4 5">248</strain>
    </source>
</reference>
<dbReference type="InterPro" id="IPR011598">
    <property type="entry name" value="bHLH_dom"/>
</dbReference>
<feature type="compositionally biased region" description="Low complexity" evidence="2">
    <location>
        <begin position="647"/>
        <end position="658"/>
    </location>
</feature>
<dbReference type="InterPro" id="IPR036638">
    <property type="entry name" value="HLH_DNA-bd_sf"/>
</dbReference>
<evidence type="ECO:0000259" key="3">
    <source>
        <dbReference type="PROSITE" id="PS50888"/>
    </source>
</evidence>
<dbReference type="SUPFAM" id="SSF47459">
    <property type="entry name" value="HLH, helix-loop-helix DNA-binding domain"/>
    <property type="match status" value="1"/>
</dbReference>
<keyword evidence="5" id="KW-1185">Reference proteome</keyword>
<dbReference type="SMART" id="SM00353">
    <property type="entry name" value="HLH"/>
    <property type="match status" value="1"/>
</dbReference>
<dbReference type="Proteomes" id="UP000024837">
    <property type="component" value="Unassembled WGS sequence"/>
</dbReference>
<evidence type="ECO:0000256" key="2">
    <source>
        <dbReference type="SAM" id="MobiDB-lite"/>
    </source>
</evidence>
<feature type="compositionally biased region" description="Polar residues" evidence="2">
    <location>
        <begin position="280"/>
        <end position="289"/>
    </location>
</feature>
<dbReference type="PROSITE" id="PS50888">
    <property type="entry name" value="BHLH"/>
    <property type="match status" value="1"/>
</dbReference>
<accession>W7HUG7</accession>